<feature type="region of interest" description="Disordered" evidence="1">
    <location>
        <begin position="60"/>
        <end position="83"/>
    </location>
</feature>
<protein>
    <submittedName>
        <fullName evidence="3">Uncharacterized protein</fullName>
    </submittedName>
</protein>
<comment type="caution">
    <text evidence="3">The sequence shown here is derived from an EMBL/GenBank/DDBJ whole genome shotgun (WGS) entry which is preliminary data.</text>
</comment>
<evidence type="ECO:0000256" key="2">
    <source>
        <dbReference type="SAM" id="Phobius"/>
    </source>
</evidence>
<keyword evidence="2" id="KW-1133">Transmembrane helix</keyword>
<keyword evidence="2" id="KW-0472">Membrane</keyword>
<keyword evidence="4" id="KW-1185">Reference proteome</keyword>
<sequence>MCSDFNSSNHCCHFIQLKMKFLDWYLKIGVVSALVGASMELFMIKTGFCKSVPGRILQMPRQLEKPSTPGDILMQKEQKSPDS</sequence>
<dbReference type="EMBL" id="QJKJ01013584">
    <property type="protein sequence ID" value="RDX66120.1"/>
    <property type="molecule type" value="Genomic_DNA"/>
</dbReference>
<dbReference type="Proteomes" id="UP000257109">
    <property type="component" value="Unassembled WGS sequence"/>
</dbReference>
<feature type="non-terminal residue" evidence="3">
    <location>
        <position position="83"/>
    </location>
</feature>
<accession>A0A371EJ87</accession>
<evidence type="ECO:0000313" key="3">
    <source>
        <dbReference type="EMBL" id="RDX66120.1"/>
    </source>
</evidence>
<proteinExistence type="predicted"/>
<evidence type="ECO:0000256" key="1">
    <source>
        <dbReference type="SAM" id="MobiDB-lite"/>
    </source>
</evidence>
<keyword evidence="2" id="KW-0812">Transmembrane</keyword>
<feature type="compositionally biased region" description="Basic and acidic residues" evidence="1">
    <location>
        <begin position="74"/>
        <end position="83"/>
    </location>
</feature>
<dbReference type="AlphaFoldDB" id="A0A371EJ87"/>
<dbReference type="PANTHER" id="PTHR36377:SF1">
    <property type="entry name" value="DNA MISMATCH REPAIR PROTEIN"/>
    <property type="match status" value="1"/>
</dbReference>
<dbReference type="OrthoDB" id="1845550at2759"/>
<name>A0A371EJ87_MUCPR</name>
<reference evidence="3" key="1">
    <citation type="submission" date="2018-05" db="EMBL/GenBank/DDBJ databases">
        <title>Draft genome of Mucuna pruriens seed.</title>
        <authorList>
            <person name="Nnadi N.E."/>
            <person name="Vos R."/>
            <person name="Hasami M.H."/>
            <person name="Devisetty U.K."/>
            <person name="Aguiy J.C."/>
        </authorList>
    </citation>
    <scope>NUCLEOTIDE SEQUENCE [LARGE SCALE GENOMIC DNA]</scope>
    <source>
        <strain evidence="3">JCA_2017</strain>
    </source>
</reference>
<feature type="transmembrane region" description="Helical" evidence="2">
    <location>
        <begin position="24"/>
        <end position="44"/>
    </location>
</feature>
<dbReference type="PANTHER" id="PTHR36377">
    <property type="entry name" value="DNA MISMATCH REPAIR PROTEIN"/>
    <property type="match status" value="1"/>
</dbReference>
<evidence type="ECO:0000313" key="4">
    <source>
        <dbReference type="Proteomes" id="UP000257109"/>
    </source>
</evidence>
<organism evidence="3 4">
    <name type="scientific">Mucuna pruriens</name>
    <name type="common">Velvet bean</name>
    <name type="synonym">Dolichos pruriens</name>
    <dbReference type="NCBI Taxonomy" id="157652"/>
    <lineage>
        <taxon>Eukaryota</taxon>
        <taxon>Viridiplantae</taxon>
        <taxon>Streptophyta</taxon>
        <taxon>Embryophyta</taxon>
        <taxon>Tracheophyta</taxon>
        <taxon>Spermatophyta</taxon>
        <taxon>Magnoliopsida</taxon>
        <taxon>eudicotyledons</taxon>
        <taxon>Gunneridae</taxon>
        <taxon>Pentapetalae</taxon>
        <taxon>rosids</taxon>
        <taxon>fabids</taxon>
        <taxon>Fabales</taxon>
        <taxon>Fabaceae</taxon>
        <taxon>Papilionoideae</taxon>
        <taxon>50 kb inversion clade</taxon>
        <taxon>NPAAA clade</taxon>
        <taxon>indigoferoid/millettioid clade</taxon>
        <taxon>Phaseoleae</taxon>
        <taxon>Mucuna</taxon>
    </lineage>
</organism>
<gene>
    <name evidence="3" type="ORF">CR513_55151</name>
</gene>